<dbReference type="EMBL" id="BAABIB010000061">
    <property type="protein sequence ID" value="GAA5161950.1"/>
    <property type="molecule type" value="Genomic_DNA"/>
</dbReference>
<dbReference type="Pfam" id="PF13519">
    <property type="entry name" value="VWA_2"/>
    <property type="match status" value="1"/>
</dbReference>
<evidence type="ECO:0000313" key="8">
    <source>
        <dbReference type="EMBL" id="GAA5161950.1"/>
    </source>
</evidence>
<evidence type="ECO:0000256" key="2">
    <source>
        <dbReference type="ARBA" id="ARBA00007814"/>
    </source>
</evidence>
<dbReference type="Pfam" id="PF05731">
    <property type="entry name" value="TROVE"/>
    <property type="match status" value="1"/>
</dbReference>
<dbReference type="PANTHER" id="PTHR14202:SF0">
    <property type="entry name" value="RNA-BINDING PROTEIN RO60"/>
    <property type="match status" value="1"/>
</dbReference>
<accession>A0ABP9QHE9</accession>
<keyword evidence="4" id="KW-0479">Metal-binding</keyword>
<evidence type="ECO:0000256" key="1">
    <source>
        <dbReference type="ARBA" id="ARBA00004496"/>
    </source>
</evidence>
<comment type="caution">
    <text evidence="8">The sequence shown here is derived from an EMBL/GenBank/DDBJ whole genome shotgun (WGS) entry which is preliminary data.</text>
</comment>
<comment type="similarity">
    <text evidence="2">Belongs to the Ro 60 kDa family.</text>
</comment>
<evidence type="ECO:0000256" key="5">
    <source>
        <dbReference type="ARBA" id="ARBA00022884"/>
    </source>
</evidence>
<evidence type="ECO:0000259" key="7">
    <source>
        <dbReference type="PROSITE" id="PS50988"/>
    </source>
</evidence>
<evidence type="ECO:0000313" key="9">
    <source>
        <dbReference type="Proteomes" id="UP001500192"/>
    </source>
</evidence>
<dbReference type="CDD" id="cd00198">
    <property type="entry name" value="vWFA"/>
    <property type="match status" value="1"/>
</dbReference>
<comment type="subcellular location">
    <subcellularLocation>
        <location evidence="1">Cytoplasm</location>
    </subcellularLocation>
</comment>
<reference evidence="9" key="1">
    <citation type="journal article" date="2019" name="Int. J. Syst. Evol. Microbiol.">
        <title>The Global Catalogue of Microorganisms (GCM) 10K type strain sequencing project: providing services to taxonomists for standard genome sequencing and annotation.</title>
        <authorList>
            <consortium name="The Broad Institute Genomics Platform"/>
            <consortium name="The Broad Institute Genome Sequencing Center for Infectious Disease"/>
            <person name="Wu L."/>
            <person name="Ma J."/>
        </authorList>
    </citation>
    <scope>NUCLEOTIDE SEQUENCE [LARGE SCALE GENOMIC DNA]</scope>
    <source>
        <strain evidence="9">JCM 18054</strain>
    </source>
</reference>
<dbReference type="Gene3D" id="3.40.50.410">
    <property type="entry name" value="von Willebrand factor, type A domain"/>
    <property type="match status" value="1"/>
</dbReference>
<dbReference type="PANTHER" id="PTHR14202">
    <property type="entry name" value="60 KDA RIBONUCLEOPROTEIN SSA/RO"/>
    <property type="match status" value="1"/>
</dbReference>
<evidence type="ECO:0000256" key="3">
    <source>
        <dbReference type="ARBA" id="ARBA00022490"/>
    </source>
</evidence>
<dbReference type="PROSITE" id="PS50988">
    <property type="entry name" value="TROVE"/>
    <property type="match status" value="1"/>
</dbReference>
<dbReference type="InterPro" id="IPR040322">
    <property type="entry name" value="TROVE2"/>
</dbReference>
<dbReference type="Proteomes" id="UP001500192">
    <property type="component" value="Unassembled WGS sequence"/>
</dbReference>
<dbReference type="InterPro" id="IPR002035">
    <property type="entry name" value="VWF_A"/>
</dbReference>
<dbReference type="InterPro" id="IPR008858">
    <property type="entry name" value="TROVE_dom"/>
</dbReference>
<keyword evidence="9" id="KW-1185">Reference proteome</keyword>
<gene>
    <name evidence="8" type="ORF">GCM10023214_27790</name>
</gene>
<dbReference type="SUPFAM" id="SSF53300">
    <property type="entry name" value="vWA-like"/>
    <property type="match status" value="1"/>
</dbReference>
<keyword evidence="5" id="KW-0694">RNA-binding</keyword>
<evidence type="ECO:0000256" key="6">
    <source>
        <dbReference type="ARBA" id="ARBA00023274"/>
    </source>
</evidence>
<feature type="domain" description="TROVE" evidence="7">
    <location>
        <begin position="1"/>
        <end position="113"/>
    </location>
</feature>
<dbReference type="InterPro" id="IPR037214">
    <property type="entry name" value="TROVE_dom_sf"/>
</dbReference>
<dbReference type="SUPFAM" id="SSF140864">
    <property type="entry name" value="TROVE domain-like"/>
    <property type="match status" value="1"/>
</dbReference>
<dbReference type="InterPro" id="IPR036465">
    <property type="entry name" value="vWFA_dom_sf"/>
</dbReference>
<organism evidence="8 9">
    <name type="scientific">Amycolatopsis dongchuanensis</name>
    <dbReference type="NCBI Taxonomy" id="1070866"/>
    <lineage>
        <taxon>Bacteria</taxon>
        <taxon>Bacillati</taxon>
        <taxon>Actinomycetota</taxon>
        <taxon>Actinomycetes</taxon>
        <taxon>Pseudonocardiales</taxon>
        <taxon>Pseudonocardiaceae</taxon>
        <taxon>Amycolatopsis</taxon>
    </lineage>
</organism>
<keyword evidence="6" id="KW-0687">Ribonucleoprotein</keyword>
<protein>
    <recommendedName>
        <fullName evidence="7">TROVE domain-containing protein</fullName>
    </recommendedName>
</protein>
<proteinExistence type="inferred from homology"/>
<evidence type="ECO:0000256" key="4">
    <source>
        <dbReference type="ARBA" id="ARBA00022723"/>
    </source>
</evidence>
<keyword evidence="3" id="KW-0963">Cytoplasm</keyword>
<sequence>MAPVALAEAGMTWESVAGWLQGPITAAAWEALVPSMGYMAKLRNLRNFDEAGISDEVATRVAAELSDPEAVRTSRQLPLRFLSAYRTAAHDRWKGPLEQALQHSLRGVPRLSGRTLILIDTSGSMTSRFSRDGTLRRWNAARMFGLALAQACDRADVVSYSHDSKVFSLRRGENLLRAVDRWQSSGYFLNGGTYTTAAVERHYRRHDRIVVLTDEQAADGPVQAGVPMYTWNLAGYRYGHAPSGTGRSHTFAGLNDASFGMIALLEAGRNANWPF</sequence>
<name>A0ABP9QHE9_9PSEU</name>